<proteinExistence type="predicted"/>
<sequence>MAQQNRRLVEEINQAEYLQEICLETPQITIGTQCGIGMYEFKSIGYRDSELILEFKLVMDAKRSDCERIAYNLGDRCVLTAAQFLYAYEYHAFA</sequence>
<dbReference type="AlphaFoldDB" id="A0A382CWA5"/>
<dbReference type="EMBL" id="UINC01036204">
    <property type="protein sequence ID" value="SVB29811.1"/>
    <property type="molecule type" value="Genomic_DNA"/>
</dbReference>
<accession>A0A382CWA5</accession>
<evidence type="ECO:0000313" key="1">
    <source>
        <dbReference type="EMBL" id="SVB29811.1"/>
    </source>
</evidence>
<protein>
    <submittedName>
        <fullName evidence="1">Uncharacterized protein</fullName>
    </submittedName>
</protein>
<gene>
    <name evidence="1" type="ORF">METZ01_LOCUS182665</name>
</gene>
<organism evidence="1">
    <name type="scientific">marine metagenome</name>
    <dbReference type="NCBI Taxonomy" id="408172"/>
    <lineage>
        <taxon>unclassified sequences</taxon>
        <taxon>metagenomes</taxon>
        <taxon>ecological metagenomes</taxon>
    </lineage>
</organism>
<name>A0A382CWA5_9ZZZZ</name>
<reference evidence="1" key="1">
    <citation type="submission" date="2018-05" db="EMBL/GenBank/DDBJ databases">
        <authorList>
            <person name="Lanie J.A."/>
            <person name="Ng W.-L."/>
            <person name="Kazmierczak K.M."/>
            <person name="Andrzejewski T.M."/>
            <person name="Davidsen T.M."/>
            <person name="Wayne K.J."/>
            <person name="Tettelin H."/>
            <person name="Glass J.I."/>
            <person name="Rusch D."/>
            <person name="Podicherti R."/>
            <person name="Tsui H.-C.T."/>
            <person name="Winkler M.E."/>
        </authorList>
    </citation>
    <scope>NUCLEOTIDE SEQUENCE</scope>
</reference>